<proteinExistence type="predicted"/>
<dbReference type="GO" id="GO:0005737">
    <property type="term" value="C:cytoplasm"/>
    <property type="evidence" value="ECO:0007669"/>
    <property type="project" value="UniProtKB-ARBA"/>
</dbReference>
<dbReference type="Bgee" id="ENSOANG00000041690">
    <property type="expression patterns" value="Expressed in fibroblast and 6 other cell types or tissues"/>
</dbReference>
<dbReference type="Proteomes" id="UP000002279">
    <property type="component" value="Chromosome 6"/>
</dbReference>
<dbReference type="GeneTree" id="ENSGT00510000046908"/>
<dbReference type="PANTHER" id="PTHR31882:SF9">
    <property type="entry name" value="SI:CH211-153B23.7"/>
    <property type="match status" value="1"/>
</dbReference>
<evidence type="ECO:0000313" key="5">
    <source>
        <dbReference type="Proteomes" id="UP000002279"/>
    </source>
</evidence>
<keyword evidence="5" id="KW-1185">Reference proteome</keyword>
<organism evidence="4 5">
    <name type="scientific">Ornithorhynchus anatinus</name>
    <name type="common">Duckbill platypus</name>
    <dbReference type="NCBI Taxonomy" id="9258"/>
    <lineage>
        <taxon>Eukaryota</taxon>
        <taxon>Metazoa</taxon>
        <taxon>Chordata</taxon>
        <taxon>Craniata</taxon>
        <taxon>Vertebrata</taxon>
        <taxon>Euteleostomi</taxon>
        <taxon>Mammalia</taxon>
        <taxon>Monotremata</taxon>
        <taxon>Ornithorhynchidae</taxon>
        <taxon>Ornithorhynchus</taxon>
    </lineage>
</organism>
<reference evidence="4 5" key="1">
    <citation type="journal article" date="2008" name="Nature">
        <title>Genome analysis of the platypus reveals unique signatures of evolution.</title>
        <authorList>
            <person name="Warren W.C."/>
            <person name="Hillier L.W."/>
            <person name="Marshall Graves J.A."/>
            <person name="Birney E."/>
            <person name="Ponting C.P."/>
            <person name="Grutzner F."/>
            <person name="Belov K."/>
            <person name="Miller W."/>
            <person name="Clarke L."/>
            <person name="Chinwalla A.T."/>
            <person name="Yang S.P."/>
            <person name="Heger A."/>
            <person name="Locke D.P."/>
            <person name="Miethke P."/>
            <person name="Waters P.D."/>
            <person name="Veyrunes F."/>
            <person name="Fulton L."/>
            <person name="Fulton B."/>
            <person name="Graves T."/>
            <person name="Wallis J."/>
            <person name="Puente X.S."/>
            <person name="Lopez-Otin C."/>
            <person name="Ordonez G.R."/>
            <person name="Eichler E.E."/>
            <person name="Chen L."/>
            <person name="Cheng Z."/>
            <person name="Deakin J.E."/>
            <person name="Alsop A."/>
            <person name="Thompson K."/>
            <person name="Kirby P."/>
            <person name="Papenfuss A.T."/>
            <person name="Wakefield M.J."/>
            <person name="Olender T."/>
            <person name="Lancet D."/>
            <person name="Huttley G.A."/>
            <person name="Smit A.F."/>
            <person name="Pask A."/>
            <person name="Temple-Smith P."/>
            <person name="Batzer M.A."/>
            <person name="Walker J.A."/>
            <person name="Konkel M.K."/>
            <person name="Harris R.S."/>
            <person name="Whittington C.M."/>
            <person name="Wong E.S."/>
            <person name="Gemmell N.J."/>
            <person name="Buschiazzo E."/>
            <person name="Vargas Jentzsch I.M."/>
            <person name="Merkel A."/>
            <person name="Schmitz J."/>
            <person name="Zemann A."/>
            <person name="Churakov G."/>
            <person name="Kriegs J.O."/>
            <person name="Brosius J."/>
            <person name="Murchison E.P."/>
            <person name="Sachidanandam R."/>
            <person name="Smith C."/>
            <person name="Hannon G.J."/>
            <person name="Tsend-Ayush E."/>
            <person name="McMillan D."/>
            <person name="Attenborough R."/>
            <person name="Rens W."/>
            <person name="Ferguson-Smith M."/>
            <person name="Lefevre C.M."/>
            <person name="Sharp J.A."/>
            <person name="Nicholas K.R."/>
            <person name="Ray D.A."/>
            <person name="Kube M."/>
            <person name="Reinhardt R."/>
            <person name="Pringle T.H."/>
            <person name="Taylor J."/>
            <person name="Jones R.C."/>
            <person name="Nixon B."/>
            <person name="Dacheux J.L."/>
            <person name="Niwa H."/>
            <person name="Sekita Y."/>
            <person name="Huang X."/>
            <person name="Stark A."/>
            <person name="Kheradpour P."/>
            <person name="Kellis M."/>
            <person name="Flicek P."/>
            <person name="Chen Y."/>
            <person name="Webber C."/>
            <person name="Hardison R."/>
            <person name="Nelson J."/>
            <person name="Hallsworth-Pepin K."/>
            <person name="Delehaunty K."/>
            <person name="Markovic C."/>
            <person name="Minx P."/>
            <person name="Feng Y."/>
            <person name="Kremitzki C."/>
            <person name="Mitreva M."/>
            <person name="Glasscock J."/>
            <person name="Wylie T."/>
            <person name="Wohldmann P."/>
            <person name="Thiru P."/>
            <person name="Nhan M.N."/>
            <person name="Pohl C.S."/>
            <person name="Smith S.M."/>
            <person name="Hou S."/>
            <person name="Nefedov M."/>
            <person name="de Jong P.J."/>
            <person name="Renfree M.B."/>
            <person name="Mardis E.R."/>
            <person name="Wilson R.K."/>
        </authorList>
    </citation>
    <scope>NUCLEOTIDE SEQUENCE [LARGE SCALE GENOMIC DNA]</scope>
    <source>
        <strain evidence="4 5">Glennie</strain>
    </source>
</reference>
<gene>
    <name evidence="4" type="primary">LOC114812806</name>
</gene>
<feature type="region of interest" description="Disordered" evidence="3">
    <location>
        <begin position="370"/>
        <end position="427"/>
    </location>
</feature>
<feature type="region of interest" description="Disordered" evidence="3">
    <location>
        <begin position="207"/>
        <end position="231"/>
    </location>
</feature>
<evidence type="ECO:0000256" key="2">
    <source>
        <dbReference type="SAM" id="Coils"/>
    </source>
</evidence>
<dbReference type="GO" id="GO:0071222">
    <property type="term" value="P:cellular response to lipopolysaccharide"/>
    <property type="evidence" value="ECO:0000318"/>
    <property type="project" value="GO_Central"/>
</dbReference>
<keyword evidence="1 2" id="KW-0175">Coiled coil</keyword>
<evidence type="ECO:0000313" key="4">
    <source>
        <dbReference type="Ensembl" id="ENSOANP00000048832.1"/>
    </source>
</evidence>
<feature type="compositionally biased region" description="Polar residues" evidence="3">
    <location>
        <begin position="207"/>
        <end position="216"/>
    </location>
</feature>
<feature type="region of interest" description="Disordered" evidence="3">
    <location>
        <begin position="1"/>
        <end position="34"/>
    </location>
</feature>
<feature type="coiled-coil region" evidence="2">
    <location>
        <begin position="248"/>
        <end position="318"/>
    </location>
</feature>
<feature type="compositionally biased region" description="Basic and acidic residues" evidence="3">
    <location>
        <begin position="381"/>
        <end position="391"/>
    </location>
</feature>
<feature type="compositionally biased region" description="Basic and acidic residues" evidence="3">
    <location>
        <begin position="541"/>
        <end position="567"/>
    </location>
</feature>
<feature type="region of interest" description="Disordered" evidence="3">
    <location>
        <begin position="497"/>
        <end position="576"/>
    </location>
</feature>
<dbReference type="Ensembl" id="ENSOANT00000070799.1">
    <property type="protein sequence ID" value="ENSOANP00000048832.1"/>
    <property type="gene ID" value="ENSOANG00000041690.1"/>
</dbReference>
<reference evidence="4" key="2">
    <citation type="submission" date="2025-08" db="UniProtKB">
        <authorList>
            <consortium name="Ensembl"/>
        </authorList>
    </citation>
    <scope>IDENTIFICATION</scope>
    <source>
        <strain evidence="4">Glennie</strain>
    </source>
</reference>
<dbReference type="PANTHER" id="PTHR31882">
    <property type="entry name" value="TNFAIP3-INTERACTING PROTEIN COILED COIL FAMILY MEMBER"/>
    <property type="match status" value="1"/>
</dbReference>
<dbReference type="AlphaFoldDB" id="A0A6I8P4T3"/>
<dbReference type="GO" id="GO:0043122">
    <property type="term" value="P:regulation of canonical NF-kappaB signal transduction"/>
    <property type="evidence" value="ECO:0007669"/>
    <property type="project" value="UniProtKB-ARBA"/>
</dbReference>
<protein>
    <recommendedName>
        <fullName evidence="6">TNFAIP3 interacting protein 1</fullName>
    </recommendedName>
</protein>
<name>A0A6I8P4T3_ORNAN</name>
<evidence type="ECO:0000256" key="1">
    <source>
        <dbReference type="ARBA" id="ARBA00023054"/>
    </source>
</evidence>
<feature type="coiled-coil region" evidence="2">
    <location>
        <begin position="428"/>
        <end position="490"/>
    </location>
</feature>
<dbReference type="InParanoid" id="A0A6I8P4T3"/>
<sequence>MGLPGASRSGAGGEGPKWHGPSAEKPAGGSPVNVREIFSWGEHYGESQVKSRLLSASLGATQGGWPLSTSVCLSEQLMTEATSSLKLEAVEREKLPGSAPQRGEDESVRALVTHKDRPGHEEEEKHLLKLSSLLPSASRDWLRPPSPACHFTSRPAFWFSRSSPVLSVRAMESAGSLLAPGNPPQHDNPGFSTPLERRFLSPDFTSCQPQISSTLASPHAPPGPTTEERTDSEEVVTYISESMVVTSADEEKLLLLNKNTELRRLNKELVKLNQEWDHIYRTTTLEMQQKLGSLQAEVVSLKQKTERLTMKLEHEQNKREYYEQTLVQELKKNQHLQEYVRHLESKMHPSGSAKPPLALGVPFSVTWEDSGDSPFPLGRKSLKDNPGRKYEAAGQKGRNGELPKTYRQKLLSSPSRAPPDDSDPRREVTDLKDQLEVLKCQTEIYEADYLTEHKDRERIKAENVKLRKKEEEMRQQMMLLQEQLKIFEDDFRKERSDKQVLQRLLKSKSGAPDPVLVHRCNGHEKSPGPSPASSPRSKQGGRGEHCDGPGPKHGDCPKHCRRREAEARAPPFAGDY</sequence>
<evidence type="ECO:0000256" key="3">
    <source>
        <dbReference type="SAM" id="MobiDB-lite"/>
    </source>
</evidence>
<dbReference type="GO" id="GO:0006357">
    <property type="term" value="P:regulation of transcription by RNA polymerase II"/>
    <property type="evidence" value="ECO:0000318"/>
    <property type="project" value="GO_Central"/>
</dbReference>
<accession>A0A6I8P4T3</accession>
<reference evidence="4" key="3">
    <citation type="submission" date="2025-09" db="UniProtKB">
        <authorList>
            <consortium name="Ensembl"/>
        </authorList>
    </citation>
    <scope>IDENTIFICATION</scope>
    <source>
        <strain evidence="4">Glennie</strain>
    </source>
</reference>
<dbReference type="Gene3D" id="1.20.5.990">
    <property type="entry name" value="Nemo cc2-lz domain - 1d5 darpin complex"/>
    <property type="match status" value="1"/>
</dbReference>
<evidence type="ECO:0008006" key="6">
    <source>
        <dbReference type="Google" id="ProtNLM"/>
    </source>
</evidence>
<feature type="compositionally biased region" description="Basic and acidic residues" evidence="3">
    <location>
        <begin position="418"/>
        <end position="427"/>
    </location>
</feature>